<name>A0A511FBL0_9CELL</name>
<evidence type="ECO:0000313" key="1">
    <source>
        <dbReference type="EMBL" id="GEL46649.1"/>
    </source>
</evidence>
<reference evidence="2 4" key="2">
    <citation type="submission" date="2020-08" db="EMBL/GenBank/DDBJ databases">
        <title>Sequencing the genomes of 1000 actinobacteria strains.</title>
        <authorList>
            <person name="Klenk H.-P."/>
        </authorList>
    </citation>
    <scope>NUCLEOTIDE SEQUENCE [LARGE SCALE GENOMIC DNA]</scope>
    <source>
        <strain evidence="2 4">DSM 9581</strain>
    </source>
</reference>
<comment type="caution">
    <text evidence="1">The sequence shown here is derived from an EMBL/GenBank/DDBJ whole genome shotgun (WGS) entry which is preliminary data.</text>
</comment>
<dbReference type="OrthoDB" id="7307665at2"/>
<accession>A0A511FBL0</accession>
<dbReference type="AlphaFoldDB" id="A0A511FBL0"/>
<reference evidence="1 3" key="1">
    <citation type="submission" date="2019-07" db="EMBL/GenBank/DDBJ databases">
        <title>Whole genome shotgun sequence of Cellulomonas hominis NBRC 16055.</title>
        <authorList>
            <person name="Hosoyama A."/>
            <person name="Uohara A."/>
            <person name="Ohji S."/>
            <person name="Ichikawa N."/>
        </authorList>
    </citation>
    <scope>NUCLEOTIDE SEQUENCE [LARGE SCALE GENOMIC DNA]</scope>
    <source>
        <strain evidence="1 3">NBRC 16055</strain>
    </source>
</reference>
<dbReference type="InterPro" id="IPR032344">
    <property type="entry name" value="DUF4862"/>
</dbReference>
<evidence type="ECO:0000313" key="2">
    <source>
        <dbReference type="EMBL" id="MBB5472576.1"/>
    </source>
</evidence>
<gene>
    <name evidence="1" type="ORF">CHO01_17650</name>
    <name evidence="2" type="ORF">HNR08_001312</name>
</gene>
<keyword evidence="3" id="KW-1185">Reference proteome</keyword>
<dbReference type="Proteomes" id="UP000564629">
    <property type="component" value="Unassembled WGS sequence"/>
</dbReference>
<dbReference type="Proteomes" id="UP000321723">
    <property type="component" value="Unassembled WGS sequence"/>
</dbReference>
<evidence type="ECO:0000313" key="4">
    <source>
        <dbReference type="Proteomes" id="UP000564629"/>
    </source>
</evidence>
<dbReference type="SUPFAM" id="SSF51658">
    <property type="entry name" value="Xylose isomerase-like"/>
    <property type="match status" value="1"/>
</dbReference>
<evidence type="ECO:0000313" key="3">
    <source>
        <dbReference type="Proteomes" id="UP000321723"/>
    </source>
</evidence>
<dbReference type="InterPro" id="IPR036237">
    <property type="entry name" value="Xyl_isomerase-like_sf"/>
</dbReference>
<sequence length="312" mass="31916">MTRPLLAAYPLAPADPAAERAFYEGVADLDIAGLEAPLPPDDGRHADPAWLDQVVAPAHDLLLTCVPTVMHRRALDPGYGLASADESGRRRALADVRRACDLARALADRSGRPRVLAIEVQSAPGPLAGSGAALARSLAEVQEWDRAGARLVVEHCDALVPGQAPQKGFLPLDAEIAAVRLLDAGADGPGIGINWGRSAIEGRSAATPLEHLRTAADAGLLATLVLSGAAAVDGPWGPAWTDAHLPPRGDDPALANAGSSLLGVEQVRAALDAAGAGVHLGVKVAPRPSDGDVADRLALAAATLRVLADARG</sequence>
<organism evidence="1 3">
    <name type="scientific">Cellulomonas hominis</name>
    <dbReference type="NCBI Taxonomy" id="156981"/>
    <lineage>
        <taxon>Bacteria</taxon>
        <taxon>Bacillati</taxon>
        <taxon>Actinomycetota</taxon>
        <taxon>Actinomycetes</taxon>
        <taxon>Micrococcales</taxon>
        <taxon>Cellulomonadaceae</taxon>
        <taxon>Cellulomonas</taxon>
    </lineage>
</organism>
<protein>
    <submittedName>
        <fullName evidence="1">DUF4862 domain-containing protein</fullName>
    </submittedName>
</protein>
<dbReference type="EMBL" id="JACHDN010000001">
    <property type="protein sequence ID" value="MBB5472576.1"/>
    <property type="molecule type" value="Genomic_DNA"/>
</dbReference>
<dbReference type="EMBL" id="BJVQ01000020">
    <property type="protein sequence ID" value="GEL46649.1"/>
    <property type="molecule type" value="Genomic_DNA"/>
</dbReference>
<dbReference type="Pfam" id="PF16154">
    <property type="entry name" value="DUF4862"/>
    <property type="match status" value="1"/>
</dbReference>
<dbReference type="RefSeq" id="WP_146836675.1">
    <property type="nucleotide sequence ID" value="NZ_BJVQ01000020.1"/>
</dbReference>
<proteinExistence type="predicted"/>